<evidence type="ECO:0000256" key="5">
    <source>
        <dbReference type="ARBA" id="ARBA00023136"/>
    </source>
</evidence>
<name>A0A385JNX9_9GAMM</name>
<feature type="transmembrane region" description="Helical" evidence="6">
    <location>
        <begin position="348"/>
        <end position="369"/>
    </location>
</feature>
<sequence>MSLKKNIINLFGTQVVSYLVPLLQYPYLSRVIGTDILGLYIFSISIINISNIITTFGFDIYVAKRIAEGENSKKDVSIFIFQTSVLKIILLIIPLIIIFISKFSTSYFEDNNILLLLIFSVLVNTFNLVWLFQGLEKLYIYSRIIITTKIISLLLIFLIVKTKNDINLLFLITFFQYLLSVLLCFFYCYKSGYKIIPSSLQSTVSLLINSFEYFLSRLGTSIYSTCGSFFLGLFSGSLHQVAIYGAAEQLYKAGVYTMTAISTPLIPYMARTKNYLVFYKVTILSIIMTLIGAFIGFFYGKDIIYLIYGNNLIDAYPILCIFMITIVISIIGIQFGYPALIPINKTKIANYSVIIAGIIQLLGIITLHLLNIDINAKNITILYLASDSTMTLIRFMTFIKNRNTRNKNGL</sequence>
<keyword evidence="5 6" id="KW-0472">Membrane</keyword>
<feature type="transmembrane region" description="Helical" evidence="6">
    <location>
        <begin position="113"/>
        <end position="132"/>
    </location>
</feature>
<dbReference type="PANTHER" id="PTHR30250:SF11">
    <property type="entry name" value="O-ANTIGEN TRANSPORTER-RELATED"/>
    <property type="match status" value="1"/>
</dbReference>
<evidence type="ECO:0000256" key="4">
    <source>
        <dbReference type="ARBA" id="ARBA00022989"/>
    </source>
</evidence>
<keyword evidence="3 6" id="KW-0812">Transmembrane</keyword>
<reference evidence="7" key="1">
    <citation type="journal article" date="2017" name="PLoS ONE">
        <title>Genetic diversity of the O antigens of Proteus species and the development of a suspension array for molecular serotyping.</title>
        <authorList>
            <person name="Yu X."/>
            <person name="Torzewska A."/>
            <person name="Zhang X."/>
            <person name="Yin Z."/>
            <person name="Drzewiecka D."/>
            <person name="Cao H."/>
            <person name="Liu B."/>
            <person name="Knirel Y.A."/>
            <person name="Rozalski A."/>
            <person name="Wang L."/>
        </authorList>
    </citation>
    <scope>NUCLEOTIDE SEQUENCE</scope>
    <source>
        <strain evidence="7">G2672</strain>
    </source>
</reference>
<dbReference type="InterPro" id="IPR050833">
    <property type="entry name" value="Poly_Biosynth_Transport"/>
</dbReference>
<keyword evidence="4 6" id="KW-1133">Transmembrane helix</keyword>
<evidence type="ECO:0000256" key="2">
    <source>
        <dbReference type="ARBA" id="ARBA00022475"/>
    </source>
</evidence>
<accession>A0A385JNX9</accession>
<feature type="transmembrane region" description="Helical" evidence="6">
    <location>
        <begin position="78"/>
        <end position="101"/>
    </location>
</feature>
<evidence type="ECO:0000256" key="1">
    <source>
        <dbReference type="ARBA" id="ARBA00004651"/>
    </source>
</evidence>
<dbReference type="EMBL" id="KY710735">
    <property type="protein sequence ID" value="AXZ00071.1"/>
    <property type="molecule type" value="Genomic_DNA"/>
</dbReference>
<protein>
    <submittedName>
        <fullName evidence="7">Wzx</fullName>
    </submittedName>
</protein>
<feature type="transmembrane region" description="Helical" evidence="6">
    <location>
        <begin position="277"/>
        <end position="300"/>
    </location>
</feature>
<feature type="transmembrane region" description="Helical" evidence="6">
    <location>
        <begin position="37"/>
        <end position="58"/>
    </location>
</feature>
<feature type="transmembrane region" description="Helical" evidence="6">
    <location>
        <begin position="381"/>
        <end position="399"/>
    </location>
</feature>
<feature type="transmembrane region" description="Helical" evidence="6">
    <location>
        <begin position="6"/>
        <end position="25"/>
    </location>
</feature>
<keyword evidence="2" id="KW-1003">Cell membrane</keyword>
<dbReference type="Pfam" id="PF01943">
    <property type="entry name" value="Polysacc_synt"/>
    <property type="match status" value="1"/>
</dbReference>
<comment type="subcellular location">
    <subcellularLocation>
        <location evidence="1">Cell membrane</location>
        <topology evidence="1">Multi-pass membrane protein</topology>
    </subcellularLocation>
</comment>
<feature type="transmembrane region" description="Helical" evidence="6">
    <location>
        <begin position="315"/>
        <end position="336"/>
    </location>
</feature>
<organism evidence="7">
    <name type="scientific">Proteus penneri</name>
    <dbReference type="NCBI Taxonomy" id="102862"/>
    <lineage>
        <taxon>Bacteria</taxon>
        <taxon>Pseudomonadati</taxon>
        <taxon>Pseudomonadota</taxon>
        <taxon>Gammaproteobacteria</taxon>
        <taxon>Enterobacterales</taxon>
        <taxon>Morganellaceae</taxon>
        <taxon>Proteus</taxon>
    </lineage>
</organism>
<feature type="transmembrane region" description="Helical" evidence="6">
    <location>
        <begin position="227"/>
        <end position="247"/>
    </location>
</feature>
<dbReference type="PANTHER" id="PTHR30250">
    <property type="entry name" value="PST FAMILY PREDICTED COLANIC ACID TRANSPORTER"/>
    <property type="match status" value="1"/>
</dbReference>
<evidence type="ECO:0000256" key="3">
    <source>
        <dbReference type="ARBA" id="ARBA00022692"/>
    </source>
</evidence>
<dbReference type="GO" id="GO:0005886">
    <property type="term" value="C:plasma membrane"/>
    <property type="evidence" value="ECO:0007669"/>
    <property type="project" value="UniProtKB-SubCell"/>
</dbReference>
<dbReference type="InterPro" id="IPR002797">
    <property type="entry name" value="Polysacc_synth"/>
</dbReference>
<evidence type="ECO:0000313" key="7">
    <source>
        <dbReference type="EMBL" id="AXZ00071.1"/>
    </source>
</evidence>
<feature type="transmembrane region" description="Helical" evidence="6">
    <location>
        <begin position="138"/>
        <end position="160"/>
    </location>
</feature>
<feature type="transmembrane region" description="Helical" evidence="6">
    <location>
        <begin position="167"/>
        <end position="189"/>
    </location>
</feature>
<dbReference type="RefSeq" id="WP_161724372.1">
    <property type="nucleotide sequence ID" value="NZ_JAPHVR010000011.1"/>
</dbReference>
<evidence type="ECO:0000256" key="6">
    <source>
        <dbReference type="SAM" id="Phobius"/>
    </source>
</evidence>
<proteinExistence type="predicted"/>
<dbReference type="AlphaFoldDB" id="A0A385JNX9"/>